<keyword evidence="3" id="KW-1185">Reference proteome</keyword>
<evidence type="ECO:0000256" key="1">
    <source>
        <dbReference type="SAM" id="MobiDB-lite"/>
    </source>
</evidence>
<feature type="region of interest" description="Disordered" evidence="1">
    <location>
        <begin position="103"/>
        <end position="136"/>
    </location>
</feature>
<reference evidence="2 3" key="1">
    <citation type="submission" date="2020-08" db="EMBL/GenBank/DDBJ databases">
        <title>Sequencing the genomes of 1000 actinobacteria strains.</title>
        <authorList>
            <person name="Klenk H.-P."/>
        </authorList>
    </citation>
    <scope>NUCLEOTIDE SEQUENCE [LARGE SCALE GENOMIC DNA]</scope>
    <source>
        <strain evidence="2 3">DSM 105369</strain>
    </source>
</reference>
<dbReference type="RefSeq" id="WP_183323007.1">
    <property type="nucleotide sequence ID" value="NZ_JACHVQ010000006.1"/>
</dbReference>
<accession>A0A839NG27</accession>
<dbReference type="Proteomes" id="UP000559182">
    <property type="component" value="Unassembled WGS sequence"/>
</dbReference>
<name>A0A839NG27_9MICO</name>
<sequence length="136" mass="14680">MTSKPRKPRGLGTEGARLWRDVTAEMADADLIPTSQEARYLLDACREADLAAELDEAWSQLGRPVTATGAAGQVTIHPLVTELRQHREACGRLLARVRLDVPGEEATARGSRTTSDSARRAAMTRHHGNVAGLAGR</sequence>
<protein>
    <recommendedName>
        <fullName evidence="4">Terminase small subunit</fullName>
    </recommendedName>
</protein>
<evidence type="ECO:0000313" key="3">
    <source>
        <dbReference type="Proteomes" id="UP000559182"/>
    </source>
</evidence>
<dbReference type="AlphaFoldDB" id="A0A839NG27"/>
<gene>
    <name evidence="2" type="ORF">FHU39_004612</name>
</gene>
<evidence type="ECO:0000313" key="2">
    <source>
        <dbReference type="EMBL" id="MBB2894566.1"/>
    </source>
</evidence>
<proteinExistence type="predicted"/>
<comment type="caution">
    <text evidence="2">The sequence shown here is derived from an EMBL/GenBank/DDBJ whole genome shotgun (WGS) entry which is preliminary data.</text>
</comment>
<evidence type="ECO:0008006" key="4">
    <source>
        <dbReference type="Google" id="ProtNLM"/>
    </source>
</evidence>
<organism evidence="2 3">
    <name type="scientific">Flexivirga oryzae</name>
    <dbReference type="NCBI Taxonomy" id="1794944"/>
    <lineage>
        <taxon>Bacteria</taxon>
        <taxon>Bacillati</taxon>
        <taxon>Actinomycetota</taxon>
        <taxon>Actinomycetes</taxon>
        <taxon>Micrococcales</taxon>
        <taxon>Dermacoccaceae</taxon>
        <taxon>Flexivirga</taxon>
    </lineage>
</organism>
<dbReference type="EMBL" id="JACHVQ010000006">
    <property type="protein sequence ID" value="MBB2894566.1"/>
    <property type="molecule type" value="Genomic_DNA"/>
</dbReference>